<gene>
    <name evidence="6" type="ORF">FSP39_010849</name>
</gene>
<reference evidence="6" key="1">
    <citation type="submission" date="2019-08" db="EMBL/GenBank/DDBJ databases">
        <title>The improved chromosome-level genome for the pearl oyster Pinctada fucata martensii using PacBio sequencing and Hi-C.</title>
        <authorList>
            <person name="Zheng Z."/>
        </authorList>
    </citation>
    <scope>NUCLEOTIDE SEQUENCE</scope>
    <source>
        <strain evidence="6">ZZ-2019</strain>
        <tissue evidence="6">Adductor muscle</tissue>
    </source>
</reference>
<keyword evidence="4" id="KW-0460">Magnesium</keyword>
<evidence type="ECO:0000313" key="7">
    <source>
        <dbReference type="Proteomes" id="UP001186944"/>
    </source>
</evidence>
<comment type="caution">
    <text evidence="6">The sequence shown here is derived from an EMBL/GenBank/DDBJ whole genome shotgun (WGS) entry which is preliminary data.</text>
</comment>
<dbReference type="InterPro" id="IPR000086">
    <property type="entry name" value="NUDIX_hydrolase_dom"/>
</dbReference>
<sequence length="289" mass="32115">MDPDISVMFSVPCNTTITESNTAVNINSSFNRCPLGELDNEISSIWKVRLTENPRLFNGTKFRLDSVLLTDDSLTMNLGLTCYRDFIGTNWSPKAKEIQELGQNKFNNPQACMSDAMGVGAFVETSDKHVIFLKRSMHCGEATGLWDIPGGHAEPKELVGKIPYEEIDISTMSTTDVVKETYDSIIREVVDEVNLPRSSLSSPILIGAARNLTASGRPSVEFIIRCSLSSSEVISLYNKGNQEEADESTNIRLIPVQEIVSMKIDHEFWRNMAPSAKGCIILYKLHTNT</sequence>
<dbReference type="PANTHER" id="PTHR31835">
    <property type="entry name" value="URIDINE DIPHOSPHATE GLUCOSE PYROPHOSPHATASE"/>
    <property type="match status" value="1"/>
</dbReference>
<proteinExistence type="predicted"/>
<evidence type="ECO:0000259" key="5">
    <source>
        <dbReference type="PROSITE" id="PS51462"/>
    </source>
</evidence>
<dbReference type="SUPFAM" id="SSF55811">
    <property type="entry name" value="Nudix"/>
    <property type="match status" value="1"/>
</dbReference>
<dbReference type="Proteomes" id="UP001186944">
    <property type="component" value="Unassembled WGS sequence"/>
</dbReference>
<dbReference type="GO" id="GO:0046872">
    <property type="term" value="F:metal ion binding"/>
    <property type="evidence" value="ECO:0007669"/>
    <property type="project" value="UniProtKB-KW"/>
</dbReference>
<evidence type="ECO:0000256" key="3">
    <source>
        <dbReference type="ARBA" id="ARBA00022801"/>
    </source>
</evidence>
<evidence type="ECO:0000256" key="4">
    <source>
        <dbReference type="ARBA" id="ARBA00022842"/>
    </source>
</evidence>
<name>A0AA88XZK1_PINIB</name>
<dbReference type="InterPro" id="IPR055295">
    <property type="entry name" value="NUDT22/NUDT9-like"/>
</dbReference>
<keyword evidence="2" id="KW-0479">Metal-binding</keyword>
<accession>A0AA88XZK1</accession>
<feature type="domain" description="Nudix hydrolase" evidence="5">
    <location>
        <begin position="112"/>
        <end position="278"/>
    </location>
</feature>
<dbReference type="AlphaFoldDB" id="A0AA88XZK1"/>
<dbReference type="Gene3D" id="3.90.79.10">
    <property type="entry name" value="Nucleoside Triphosphate Pyrophosphohydrolase"/>
    <property type="match status" value="1"/>
</dbReference>
<organism evidence="6 7">
    <name type="scientific">Pinctada imbricata</name>
    <name type="common">Atlantic pearl-oyster</name>
    <name type="synonym">Pinctada martensii</name>
    <dbReference type="NCBI Taxonomy" id="66713"/>
    <lineage>
        <taxon>Eukaryota</taxon>
        <taxon>Metazoa</taxon>
        <taxon>Spiralia</taxon>
        <taxon>Lophotrochozoa</taxon>
        <taxon>Mollusca</taxon>
        <taxon>Bivalvia</taxon>
        <taxon>Autobranchia</taxon>
        <taxon>Pteriomorphia</taxon>
        <taxon>Pterioida</taxon>
        <taxon>Pterioidea</taxon>
        <taxon>Pteriidae</taxon>
        <taxon>Pinctada</taxon>
    </lineage>
</organism>
<dbReference type="PROSITE" id="PS51462">
    <property type="entry name" value="NUDIX"/>
    <property type="match status" value="1"/>
</dbReference>
<dbReference type="PANTHER" id="PTHR31835:SF1">
    <property type="entry name" value="URIDINE DIPHOSPHATE GLUCOSE PYROPHOSPHATASE NUDT22"/>
    <property type="match status" value="1"/>
</dbReference>
<comment type="cofactor">
    <cofactor evidence="1">
        <name>Mg(2+)</name>
        <dbReference type="ChEBI" id="CHEBI:18420"/>
    </cofactor>
</comment>
<evidence type="ECO:0000256" key="1">
    <source>
        <dbReference type="ARBA" id="ARBA00001946"/>
    </source>
</evidence>
<dbReference type="GO" id="GO:0052751">
    <property type="term" value="F:GDP-mannose hydrolase activity"/>
    <property type="evidence" value="ECO:0007669"/>
    <property type="project" value="TreeGrafter"/>
</dbReference>
<dbReference type="EMBL" id="VSWD01000009">
    <property type="protein sequence ID" value="KAK3093081.1"/>
    <property type="molecule type" value="Genomic_DNA"/>
</dbReference>
<evidence type="ECO:0000313" key="6">
    <source>
        <dbReference type="EMBL" id="KAK3093081.1"/>
    </source>
</evidence>
<evidence type="ECO:0000256" key="2">
    <source>
        <dbReference type="ARBA" id="ARBA00022723"/>
    </source>
</evidence>
<protein>
    <recommendedName>
        <fullName evidence="5">Nudix hydrolase domain-containing protein</fullName>
    </recommendedName>
</protein>
<dbReference type="CDD" id="cd02883">
    <property type="entry name" value="NUDIX_Hydrolase"/>
    <property type="match status" value="1"/>
</dbReference>
<keyword evidence="7" id="KW-1185">Reference proteome</keyword>
<dbReference type="InterPro" id="IPR015797">
    <property type="entry name" value="NUDIX_hydrolase-like_dom_sf"/>
</dbReference>
<keyword evidence="3" id="KW-0378">Hydrolase</keyword>